<feature type="region of interest" description="Disordered" evidence="1">
    <location>
        <begin position="441"/>
        <end position="476"/>
    </location>
</feature>
<feature type="region of interest" description="Disordered" evidence="1">
    <location>
        <begin position="70"/>
        <end position="104"/>
    </location>
</feature>
<evidence type="ECO:0008006" key="4">
    <source>
        <dbReference type="Google" id="ProtNLM"/>
    </source>
</evidence>
<feature type="compositionally biased region" description="Low complexity" evidence="1">
    <location>
        <begin position="662"/>
        <end position="674"/>
    </location>
</feature>
<feature type="compositionally biased region" description="Polar residues" evidence="1">
    <location>
        <begin position="695"/>
        <end position="712"/>
    </location>
</feature>
<protein>
    <recommendedName>
        <fullName evidence="4">Centrosomin N-terminal motif 1 domain-containing protein</fullName>
    </recommendedName>
</protein>
<sequence>MSRDEASERSPLGERGMNVLPASEYLQERLQERRARQLRPKRARHTDFGVQFTRGRDDDIFLAEANASRNPRMYDSSPLAAASSRASDAGSQNSDRRRRAPGVRDMDEQLDRLHKQNFALKLELDHRRELTQKLRDQMEAMQDQVDRALVLEEEHKELLRINSELVFELEKRDKAVEEAMDIICDLEDQVGDLQERGSTTRPSTAQADSGYASTEIHDQDLRSSPPRAAGVSQTPAVKVQPPSNHASAATQKLQGLLNTQTPAKPKRQPSVLSSRKPSTQALRSVYLETSKSLKPVQSFQSLLERQEGKTEDDTDELPSSPRLSALSESSFPSLYSPKKAVSPDKYAWEATDQTKSMAASLGSRAHMRQDSIKRVSQWMSERDAIETTPSKSNRISPPLQDESDHQPLGHRPRYQSLNNALAASKEPATLEPAPELKQFQHQLRKQKPGRNQPRPLSYNGPAFGEHNMPPTPDSVSTRMLRESRSSIVRDKSLVDNVPSPLKSFELPESGLRTAPRQMRSSVELRTAYNSNLQFRSTALDGHDHDDSSDEEYIPQEPKSLRDDEVKAFAFDQNYDFANGQSIDQGISTSFQSHSRQPDDVMFNRNDISPTLRPQTIERRRSSGQNHSAPVKPRFGRMETSPTLLTVNGFGGDGRSPVDRLISPHSARSQHSSSSGNRTITEAEEKAQPQSPVPSAMTSVASPRSGTSPSPARTLSKKMPGFIRRLSNTMAAGEKPVLPTLTTAPSSVYAQSGPPRPKTSHADRLTRGNNVSPTVARPPSSRDSRPTPPTRAKTEMNTARPASAAATDKERRFLFRRNESAKKDPTEELEASDTPARVGLQKRRGSIRDVMASRRPWRGP</sequence>
<dbReference type="Proteomes" id="UP001302367">
    <property type="component" value="Chromosome 6"/>
</dbReference>
<feature type="region of interest" description="Disordered" evidence="1">
    <location>
        <begin position="359"/>
        <end position="412"/>
    </location>
</feature>
<feature type="compositionally biased region" description="Low complexity" evidence="1">
    <location>
        <begin position="76"/>
        <end position="91"/>
    </location>
</feature>
<evidence type="ECO:0000313" key="3">
    <source>
        <dbReference type="Proteomes" id="UP001302367"/>
    </source>
</evidence>
<dbReference type="GeneID" id="35432458"/>
<feature type="region of interest" description="Disordered" evidence="1">
    <location>
        <begin position="744"/>
        <end position="859"/>
    </location>
</feature>
<dbReference type="EMBL" id="CP134189">
    <property type="protein sequence ID" value="WPB05234.1"/>
    <property type="molecule type" value="Genomic_DNA"/>
</dbReference>
<organism evidence="2 3">
    <name type="scientific">Cercospora beticola</name>
    <name type="common">Sugarbeet leaf spot fungus</name>
    <dbReference type="NCBI Taxonomy" id="122368"/>
    <lineage>
        <taxon>Eukaryota</taxon>
        <taxon>Fungi</taxon>
        <taxon>Dikarya</taxon>
        <taxon>Ascomycota</taxon>
        <taxon>Pezizomycotina</taxon>
        <taxon>Dothideomycetes</taxon>
        <taxon>Dothideomycetidae</taxon>
        <taxon>Mycosphaerellales</taxon>
        <taxon>Mycosphaerellaceae</taxon>
        <taxon>Cercospora</taxon>
    </lineage>
</organism>
<proteinExistence type="predicted"/>
<keyword evidence="3" id="KW-1185">Reference proteome</keyword>
<feature type="region of interest" description="Disordered" evidence="1">
    <location>
        <begin position="589"/>
        <end position="718"/>
    </location>
</feature>
<reference evidence="2 3" key="1">
    <citation type="submission" date="2023-09" db="EMBL/GenBank/DDBJ databases">
        <title>Complete-Gapless Cercospora beticola genome.</title>
        <authorList>
            <person name="Wyatt N.A."/>
            <person name="Spanner R.E."/>
            <person name="Bolton M.D."/>
        </authorList>
    </citation>
    <scope>NUCLEOTIDE SEQUENCE [LARGE SCALE GENOMIC DNA]</scope>
    <source>
        <strain evidence="2">Cb09-40</strain>
    </source>
</reference>
<name>A0ABZ0P092_CERBT</name>
<feature type="region of interest" description="Disordered" evidence="1">
    <location>
        <begin position="297"/>
        <end position="344"/>
    </location>
</feature>
<feature type="region of interest" description="Disordered" evidence="1">
    <location>
        <begin position="194"/>
        <end position="279"/>
    </location>
</feature>
<feature type="compositionally biased region" description="Polar residues" evidence="1">
    <location>
        <begin position="231"/>
        <end position="262"/>
    </location>
</feature>
<evidence type="ECO:0000256" key="1">
    <source>
        <dbReference type="SAM" id="MobiDB-lite"/>
    </source>
</evidence>
<feature type="compositionally biased region" description="Basic and acidic residues" evidence="1">
    <location>
        <begin position="1"/>
        <end position="12"/>
    </location>
</feature>
<feature type="compositionally biased region" description="Polar residues" evidence="1">
    <location>
        <begin position="270"/>
        <end position="279"/>
    </location>
</feature>
<feature type="compositionally biased region" description="Low complexity" evidence="1">
    <location>
        <begin position="317"/>
        <end position="330"/>
    </location>
</feature>
<accession>A0ABZ0P092</accession>
<gene>
    <name evidence="2" type="ORF">RHO25_009885</name>
</gene>
<dbReference type="RefSeq" id="XP_065459299.1">
    <property type="nucleotide sequence ID" value="XM_065603227.1"/>
</dbReference>
<feature type="compositionally biased region" description="Basic and acidic residues" evidence="1">
    <location>
        <begin position="806"/>
        <end position="825"/>
    </location>
</feature>
<feature type="region of interest" description="Disordered" evidence="1">
    <location>
        <begin position="1"/>
        <end position="26"/>
    </location>
</feature>
<evidence type="ECO:0000313" key="2">
    <source>
        <dbReference type="EMBL" id="WPB05234.1"/>
    </source>
</evidence>
<feature type="compositionally biased region" description="Polar residues" evidence="1">
    <location>
        <begin position="196"/>
        <end position="207"/>
    </location>
</feature>